<evidence type="ECO:0000313" key="8">
    <source>
        <dbReference type="Proteomes" id="UP000588083"/>
    </source>
</evidence>
<evidence type="ECO:0008006" key="9">
    <source>
        <dbReference type="Google" id="ProtNLM"/>
    </source>
</evidence>
<evidence type="ECO:0000313" key="1">
    <source>
        <dbReference type="EMBL" id="GFP18779.1"/>
    </source>
</evidence>
<gene>
    <name evidence="1" type="ORF">HKBW3S03_00284</name>
    <name evidence="2" type="ORF">HKBW3S06_00227</name>
    <name evidence="3" type="ORF">HKBW3S34_00012</name>
    <name evidence="4" type="ORF">HKBW3S47_00061</name>
</gene>
<keyword evidence="8" id="KW-1185">Reference proteome</keyword>
<evidence type="ECO:0000313" key="7">
    <source>
        <dbReference type="Proteomes" id="UP000580051"/>
    </source>
</evidence>
<dbReference type="Proteomes" id="UP000569018">
    <property type="component" value="Unassembled WGS sequence"/>
</dbReference>
<name>A0A6V8QGR4_9ACTN</name>
<dbReference type="RefSeq" id="WP_176226143.1">
    <property type="nucleotide sequence ID" value="NZ_BLRU01000013.1"/>
</dbReference>
<evidence type="ECO:0000313" key="3">
    <source>
        <dbReference type="EMBL" id="GFP29094.1"/>
    </source>
</evidence>
<organism evidence="4 5">
    <name type="scientific">Candidatus Hakubella thermalkaliphila</name>
    <dbReference type="NCBI Taxonomy" id="2754717"/>
    <lineage>
        <taxon>Bacteria</taxon>
        <taxon>Bacillati</taxon>
        <taxon>Actinomycetota</taxon>
        <taxon>Actinomycetota incertae sedis</taxon>
        <taxon>Candidatus Hakubellales</taxon>
        <taxon>Candidatus Hakubellaceae</taxon>
        <taxon>Candidatus Hakubella</taxon>
    </lineage>
</organism>
<dbReference type="PANTHER" id="PTHR40026:SF1">
    <property type="entry name" value="PROTEIN VEG"/>
    <property type="match status" value="1"/>
</dbReference>
<dbReference type="Pfam" id="PF06257">
    <property type="entry name" value="VEG"/>
    <property type="match status" value="1"/>
</dbReference>
<dbReference type="Proteomes" id="UP000588083">
    <property type="component" value="Unassembled WGS sequence"/>
</dbReference>
<dbReference type="Gene3D" id="2.30.30.100">
    <property type="match status" value="1"/>
</dbReference>
<comment type="caution">
    <text evidence="4">The sequence shown here is derived from an EMBL/GenBank/DDBJ whole genome shotgun (WGS) entry which is preliminary data.</text>
</comment>
<dbReference type="InterPro" id="IPR009366">
    <property type="entry name" value="Protein_Veg"/>
</dbReference>
<dbReference type="PANTHER" id="PTHR40026">
    <property type="entry name" value="PROTEIN VEG"/>
    <property type="match status" value="1"/>
</dbReference>
<dbReference type="EMBL" id="BLRZ01000001">
    <property type="protein sequence ID" value="GFP29094.1"/>
    <property type="molecule type" value="Genomic_DNA"/>
</dbReference>
<dbReference type="EMBL" id="BLSD01000002">
    <property type="protein sequence ID" value="GFP38360.1"/>
    <property type="molecule type" value="Genomic_DNA"/>
</dbReference>
<dbReference type="GO" id="GO:0006355">
    <property type="term" value="P:regulation of DNA-templated transcription"/>
    <property type="evidence" value="ECO:0007669"/>
    <property type="project" value="InterPro"/>
</dbReference>
<dbReference type="Proteomes" id="UP000580051">
    <property type="component" value="Unassembled WGS sequence"/>
</dbReference>
<dbReference type="Proteomes" id="UP000574717">
    <property type="component" value="Unassembled WGS sequence"/>
</dbReference>
<dbReference type="EMBL" id="BLRU01000013">
    <property type="protein sequence ID" value="GFP18779.1"/>
    <property type="molecule type" value="Genomic_DNA"/>
</dbReference>
<evidence type="ECO:0000313" key="6">
    <source>
        <dbReference type="Proteomes" id="UP000574717"/>
    </source>
</evidence>
<reference evidence="5 6" key="1">
    <citation type="journal article" date="2020" name="Front. Microbiol.">
        <title>Single-cell genomics of novel Actinobacteria with the Wood-Ljungdahl pathway discovered in a serpentinizing system.</title>
        <authorList>
            <person name="Merino N."/>
            <person name="Kawai M."/>
            <person name="Boyd E.S."/>
            <person name="Colman D.R."/>
            <person name="McGlynn S.E."/>
            <person name="Nealson K.H."/>
            <person name="Kurokawa K."/>
            <person name="Hongoh Y."/>
        </authorList>
    </citation>
    <scope>NUCLEOTIDE SEQUENCE [LARGE SCALE GENOMIC DNA]</scope>
    <source>
        <strain evidence="1 6">S03</strain>
        <strain evidence="2 7">S06</strain>
        <strain evidence="3 8">S34</strain>
        <strain evidence="4 5">S47</strain>
    </source>
</reference>
<evidence type="ECO:0000313" key="2">
    <source>
        <dbReference type="EMBL" id="GFP21001.1"/>
    </source>
</evidence>
<dbReference type="EMBL" id="BLRV01000012">
    <property type="protein sequence ID" value="GFP21001.1"/>
    <property type="molecule type" value="Genomic_DNA"/>
</dbReference>
<dbReference type="AlphaFoldDB" id="A0A6V8QGR4"/>
<evidence type="ECO:0000313" key="4">
    <source>
        <dbReference type="EMBL" id="GFP38360.1"/>
    </source>
</evidence>
<protein>
    <recommendedName>
        <fullName evidence="9">Veg protein</fullName>
    </recommendedName>
</protein>
<accession>A0A6V8QGR4</accession>
<evidence type="ECO:0000313" key="5">
    <source>
        <dbReference type="Proteomes" id="UP000569018"/>
    </source>
</evidence>
<sequence length="98" mass="11114">MPVVNGPHVDVIDRIKGDLSKMVGQRVKMRANKGRKVIVEKEGTIEEVYPNLFVMRLNEAANRSSRVCYSYVDILTKTVQLSYFSTGENALPWLSKLN</sequence>
<proteinExistence type="predicted"/>